<dbReference type="GO" id="GO:0016829">
    <property type="term" value="F:lyase activity"/>
    <property type="evidence" value="ECO:0007669"/>
    <property type="project" value="UniProtKB-KW"/>
</dbReference>
<keyword evidence="2" id="KW-0456">Lyase</keyword>
<dbReference type="EMBL" id="CP019893">
    <property type="protein sequence ID" value="ARS88605.1"/>
    <property type="molecule type" value="Genomic_DNA"/>
</dbReference>
<dbReference type="GO" id="GO:0016491">
    <property type="term" value="F:oxidoreductase activity"/>
    <property type="evidence" value="ECO:0007669"/>
    <property type="project" value="TreeGrafter"/>
</dbReference>
<sequence>MSEDDTNGDEDESGTPPADLETIRENLTSVESDVETLEGELEDAQTEDDLDVVEADLEDVRADLESIEVPEPPEPDEDEDEEEAEPAPEEELQETYDDLESDLDDLESDLEDQRGPYAEDVIGEVSGVRSTITGARWTIEGDEELIAVVDDFLAEVGDLLGSDLSVPDGLEPAEAAELRDDVDLPADGASVPEGLDSALEDAETAVEDADLDADDDAETIAGLLEATDDLETGVDESTEWTDLEVREQLRREGFYDVLDHVKDFPPEWHALKVHEAEGNVDQILLAYDSLDSDFMEEHCLEALERLAPEEAIDPMLQKAGRRDTAAMTILGKIGVDDEEVVDTLLDYVDSNRDLQRPALRALGEIGAEEAVQPIADQLVADDPDVRSWAARALGLIGDTRAIAPLADVLADDEEDRVRASAAWALTQIGTADALEIVADYADDRAYLVQIEARNVDLESAA</sequence>
<reference evidence="3" key="1">
    <citation type="submission" date="2017-02" db="EMBL/GenBank/DDBJ databases">
        <title>Natronthermophilus aegyptiacus gen. nov.,sp. nov., an aerobic, extremely halophilic alkalithermophilic archaeon isolated from the athalassohaline Wadi An Natrun, Egypt.</title>
        <authorList>
            <person name="Zhao B."/>
        </authorList>
    </citation>
    <scope>NUCLEOTIDE SEQUENCE [LARGE SCALE GENOMIC DNA]</scope>
    <source>
        <strain evidence="3">JW/NM-HA 15</strain>
    </source>
</reference>
<dbReference type="OrthoDB" id="293146at2157"/>
<feature type="compositionally biased region" description="Acidic residues" evidence="1">
    <location>
        <begin position="1"/>
        <end position="13"/>
    </location>
</feature>
<accession>A0A2Z2HRD8</accession>
<dbReference type="SMART" id="SM00567">
    <property type="entry name" value="EZ_HEAT"/>
    <property type="match status" value="3"/>
</dbReference>
<protein>
    <submittedName>
        <fullName evidence="2">Phycocyanobilin lyase</fullName>
    </submittedName>
</protein>
<dbReference type="Pfam" id="PF13646">
    <property type="entry name" value="HEAT_2"/>
    <property type="match status" value="1"/>
</dbReference>
<dbReference type="PANTHER" id="PTHR12697:SF5">
    <property type="entry name" value="DEOXYHYPUSINE HYDROXYLASE"/>
    <property type="match status" value="1"/>
</dbReference>
<keyword evidence="3" id="KW-1185">Reference proteome</keyword>
<dbReference type="GeneID" id="32892762"/>
<dbReference type="AlphaFoldDB" id="A0A2Z2HRD8"/>
<dbReference type="PANTHER" id="PTHR12697">
    <property type="entry name" value="PBS LYASE HEAT-LIKE PROTEIN"/>
    <property type="match status" value="1"/>
</dbReference>
<feature type="region of interest" description="Disordered" evidence="1">
    <location>
        <begin position="1"/>
        <end position="122"/>
    </location>
</feature>
<dbReference type="RefSeq" id="WP_086886987.1">
    <property type="nucleotide sequence ID" value="NZ_CP019893.1"/>
</dbReference>
<dbReference type="InterPro" id="IPR016024">
    <property type="entry name" value="ARM-type_fold"/>
</dbReference>
<dbReference type="Gene3D" id="1.25.10.10">
    <property type="entry name" value="Leucine-rich Repeat Variant"/>
    <property type="match status" value="1"/>
</dbReference>
<evidence type="ECO:0000256" key="1">
    <source>
        <dbReference type="SAM" id="MobiDB-lite"/>
    </source>
</evidence>
<proteinExistence type="predicted"/>
<feature type="compositionally biased region" description="Acidic residues" evidence="1">
    <location>
        <begin position="65"/>
        <end position="110"/>
    </location>
</feature>
<gene>
    <name evidence="2" type="ORF">B1756_01750</name>
</gene>
<evidence type="ECO:0000313" key="2">
    <source>
        <dbReference type="EMBL" id="ARS88605.1"/>
    </source>
</evidence>
<organism evidence="2 3">
    <name type="scientific">Natrarchaeobaculum aegyptiacum</name>
    <dbReference type="NCBI Taxonomy" id="745377"/>
    <lineage>
        <taxon>Archaea</taxon>
        <taxon>Methanobacteriati</taxon>
        <taxon>Methanobacteriota</taxon>
        <taxon>Stenosarchaea group</taxon>
        <taxon>Halobacteria</taxon>
        <taxon>Halobacteriales</taxon>
        <taxon>Natrialbaceae</taxon>
        <taxon>Natrarchaeobaculum</taxon>
    </lineage>
</organism>
<dbReference type="InterPro" id="IPR011989">
    <property type="entry name" value="ARM-like"/>
</dbReference>
<dbReference type="InterPro" id="IPR004155">
    <property type="entry name" value="PBS_lyase_HEAT"/>
</dbReference>
<dbReference type="SUPFAM" id="SSF48371">
    <property type="entry name" value="ARM repeat"/>
    <property type="match status" value="1"/>
</dbReference>
<name>A0A2Z2HRD8_9EURY</name>
<dbReference type="Proteomes" id="UP000250088">
    <property type="component" value="Chromosome"/>
</dbReference>
<dbReference type="KEGG" id="naj:B1756_01750"/>
<feature type="compositionally biased region" description="Acidic residues" evidence="1">
    <location>
        <begin position="32"/>
        <end position="57"/>
    </location>
</feature>
<evidence type="ECO:0000313" key="3">
    <source>
        <dbReference type="Proteomes" id="UP000250088"/>
    </source>
</evidence>